<gene>
    <name evidence="1" type="ORF">SUBVAR_06447</name>
</gene>
<evidence type="ECO:0000313" key="2">
    <source>
        <dbReference type="Proteomes" id="UP000003438"/>
    </source>
</evidence>
<dbReference type="Proteomes" id="UP000003438">
    <property type="component" value="Unassembled WGS sequence"/>
</dbReference>
<name>D1PPY0_9FIRM</name>
<proteinExistence type="predicted"/>
<organism evidence="1 2">
    <name type="scientific">Subdoligranulum variabile DSM 15176</name>
    <dbReference type="NCBI Taxonomy" id="411471"/>
    <lineage>
        <taxon>Bacteria</taxon>
        <taxon>Bacillati</taxon>
        <taxon>Bacillota</taxon>
        <taxon>Clostridia</taxon>
        <taxon>Eubacteriales</taxon>
        <taxon>Oscillospiraceae</taxon>
        <taxon>Subdoligranulum</taxon>
    </lineage>
</organism>
<evidence type="ECO:0000313" key="1">
    <source>
        <dbReference type="EMBL" id="EFB75326.1"/>
    </source>
</evidence>
<keyword evidence="2" id="KW-1185">Reference proteome</keyword>
<dbReference type="AlphaFoldDB" id="D1PPY0"/>
<protein>
    <submittedName>
        <fullName evidence="1">Uncharacterized protein</fullName>
    </submittedName>
</protein>
<comment type="caution">
    <text evidence="1">The sequence shown here is derived from an EMBL/GenBank/DDBJ whole genome shotgun (WGS) entry which is preliminary data.</text>
</comment>
<dbReference type="HOGENOM" id="CLU_3258797_0_0_9"/>
<accession>D1PPY0</accession>
<sequence length="42" mass="5044">MEFLAPYLRLFSFCDYTIAQPRNIVHSQNPQPYKELFVHITD</sequence>
<dbReference type="EMBL" id="ACBY02000029">
    <property type="protein sequence ID" value="EFB75326.1"/>
    <property type="molecule type" value="Genomic_DNA"/>
</dbReference>
<reference evidence="1" key="1">
    <citation type="submission" date="2009-12" db="EMBL/GenBank/DDBJ databases">
        <authorList>
            <person name="Weinstock G."/>
            <person name="Sodergren E."/>
            <person name="Clifton S."/>
            <person name="Fulton L."/>
            <person name="Fulton B."/>
            <person name="Courtney L."/>
            <person name="Fronick C."/>
            <person name="Harrison M."/>
            <person name="Strong C."/>
            <person name="Farmer C."/>
            <person name="Delahaunty K."/>
            <person name="Markovic C."/>
            <person name="Hall O."/>
            <person name="Minx P."/>
            <person name="Tomlinson C."/>
            <person name="Mitreva M."/>
            <person name="Nelson J."/>
            <person name="Hou S."/>
            <person name="Wollam A."/>
            <person name="Pepin K.H."/>
            <person name="Johnson M."/>
            <person name="Bhonagiri V."/>
            <person name="Nash W.E."/>
            <person name="Warren W."/>
            <person name="Chinwalla A."/>
            <person name="Mardis E.R."/>
            <person name="Wilson R.K."/>
        </authorList>
    </citation>
    <scope>NUCLEOTIDE SEQUENCE [LARGE SCALE GENOMIC DNA]</scope>
    <source>
        <strain evidence="1">DSM 15176</strain>
    </source>
</reference>